<feature type="transmembrane region" description="Helical" evidence="8">
    <location>
        <begin position="21"/>
        <end position="48"/>
    </location>
</feature>
<keyword evidence="6 8" id="KW-1133">Transmembrane helix</keyword>
<dbReference type="InterPro" id="IPR000515">
    <property type="entry name" value="MetI-like"/>
</dbReference>
<dbReference type="SUPFAM" id="SSF161098">
    <property type="entry name" value="MetI-like"/>
    <property type="match status" value="1"/>
</dbReference>
<evidence type="ECO:0000313" key="11">
    <source>
        <dbReference type="Proteomes" id="UP000277424"/>
    </source>
</evidence>
<feature type="transmembrane region" description="Helical" evidence="8">
    <location>
        <begin position="110"/>
        <end position="132"/>
    </location>
</feature>
<evidence type="ECO:0000256" key="1">
    <source>
        <dbReference type="ARBA" id="ARBA00004651"/>
    </source>
</evidence>
<name>A0A420WN56_9PROT</name>
<feature type="transmembrane region" description="Helical" evidence="8">
    <location>
        <begin position="162"/>
        <end position="183"/>
    </location>
</feature>
<dbReference type="Proteomes" id="UP000277424">
    <property type="component" value="Unassembled WGS sequence"/>
</dbReference>
<evidence type="ECO:0000256" key="5">
    <source>
        <dbReference type="ARBA" id="ARBA00022692"/>
    </source>
</evidence>
<dbReference type="CDD" id="cd06261">
    <property type="entry name" value="TM_PBP2"/>
    <property type="match status" value="1"/>
</dbReference>
<gene>
    <name evidence="10" type="ORF">BCL74_0090</name>
</gene>
<keyword evidence="7 8" id="KW-0472">Membrane</keyword>
<dbReference type="PANTHER" id="PTHR42929:SF5">
    <property type="entry name" value="ABC TRANSPORTER PERMEASE PROTEIN"/>
    <property type="match status" value="1"/>
</dbReference>
<keyword evidence="5 8" id="KW-0812">Transmembrane</keyword>
<proteinExistence type="inferred from homology"/>
<dbReference type="AlphaFoldDB" id="A0A420WN56"/>
<dbReference type="PROSITE" id="PS50928">
    <property type="entry name" value="ABC_TM1"/>
    <property type="match status" value="1"/>
</dbReference>
<feature type="transmembrane region" description="Helical" evidence="8">
    <location>
        <begin position="74"/>
        <end position="98"/>
    </location>
</feature>
<keyword evidence="4" id="KW-1003">Cell membrane</keyword>
<evidence type="ECO:0000256" key="4">
    <source>
        <dbReference type="ARBA" id="ARBA00022475"/>
    </source>
</evidence>
<accession>A0A420WN56</accession>
<reference evidence="10 11" key="1">
    <citation type="submission" date="2018-10" db="EMBL/GenBank/DDBJ databases">
        <title>Comparative analysis of microorganisms from saline springs in Andes Mountain Range, Colombia.</title>
        <authorList>
            <person name="Rubin E."/>
        </authorList>
    </citation>
    <scope>NUCLEOTIDE SEQUENCE [LARGE SCALE GENOMIC DNA]</scope>
    <source>
        <strain evidence="10 11">USBA 36</strain>
    </source>
</reference>
<dbReference type="PANTHER" id="PTHR42929">
    <property type="entry name" value="INNER MEMBRANE ABC TRANSPORTER PERMEASE PROTEIN YDCU-RELATED-RELATED"/>
    <property type="match status" value="1"/>
</dbReference>
<comment type="caution">
    <text evidence="10">The sequence shown here is derived from an EMBL/GenBank/DDBJ whole genome shotgun (WGS) entry which is preliminary data.</text>
</comment>
<feature type="transmembrane region" description="Helical" evidence="8">
    <location>
        <begin position="204"/>
        <end position="226"/>
    </location>
</feature>
<dbReference type="GO" id="GO:0005886">
    <property type="term" value="C:plasma membrane"/>
    <property type="evidence" value="ECO:0007669"/>
    <property type="project" value="UniProtKB-SubCell"/>
</dbReference>
<dbReference type="EMBL" id="RBIG01000001">
    <property type="protein sequence ID" value="RKQ72326.1"/>
    <property type="molecule type" value="Genomic_DNA"/>
</dbReference>
<dbReference type="Gene3D" id="1.10.3720.10">
    <property type="entry name" value="MetI-like"/>
    <property type="match status" value="1"/>
</dbReference>
<evidence type="ECO:0000256" key="6">
    <source>
        <dbReference type="ARBA" id="ARBA00022989"/>
    </source>
</evidence>
<comment type="subcellular location">
    <subcellularLocation>
        <location evidence="1 8">Cell membrane</location>
        <topology evidence="1 8">Multi-pass membrane protein</topology>
    </subcellularLocation>
</comment>
<dbReference type="InterPro" id="IPR035906">
    <property type="entry name" value="MetI-like_sf"/>
</dbReference>
<evidence type="ECO:0000256" key="3">
    <source>
        <dbReference type="ARBA" id="ARBA00022448"/>
    </source>
</evidence>
<dbReference type="Pfam" id="PF00528">
    <property type="entry name" value="BPD_transp_1"/>
    <property type="match status" value="1"/>
</dbReference>
<evidence type="ECO:0000313" key="10">
    <source>
        <dbReference type="EMBL" id="RKQ72326.1"/>
    </source>
</evidence>
<dbReference type="GO" id="GO:0055085">
    <property type="term" value="P:transmembrane transport"/>
    <property type="evidence" value="ECO:0007669"/>
    <property type="project" value="InterPro"/>
</dbReference>
<evidence type="ECO:0000256" key="8">
    <source>
        <dbReference type="RuleBase" id="RU363032"/>
    </source>
</evidence>
<dbReference type="OrthoDB" id="7915284at2"/>
<comment type="similarity">
    <text evidence="2">Belongs to the binding-protein-dependent transport system permease family. CysTW subfamily.</text>
</comment>
<organism evidence="10 11">
    <name type="scientific">Oceanibaculum indicum</name>
    <dbReference type="NCBI Taxonomy" id="526216"/>
    <lineage>
        <taxon>Bacteria</taxon>
        <taxon>Pseudomonadati</taxon>
        <taxon>Pseudomonadota</taxon>
        <taxon>Alphaproteobacteria</taxon>
        <taxon>Rhodospirillales</taxon>
        <taxon>Oceanibaculaceae</taxon>
        <taxon>Oceanibaculum</taxon>
    </lineage>
</organism>
<evidence type="ECO:0000259" key="9">
    <source>
        <dbReference type="PROSITE" id="PS50928"/>
    </source>
</evidence>
<evidence type="ECO:0000256" key="7">
    <source>
        <dbReference type="ARBA" id="ARBA00023136"/>
    </source>
</evidence>
<dbReference type="RefSeq" id="WP_121216692.1">
    <property type="nucleotide sequence ID" value="NZ_RBIG01000001.1"/>
</dbReference>
<feature type="domain" description="ABC transmembrane type-1" evidence="9">
    <location>
        <begin position="75"/>
        <end position="280"/>
    </location>
</feature>
<keyword evidence="3 8" id="KW-0813">Transport</keyword>
<feature type="transmembrane region" description="Helical" evidence="8">
    <location>
        <begin position="264"/>
        <end position="283"/>
    </location>
</feature>
<protein>
    <submittedName>
        <fullName evidence="10">Putative spermidine/putrescine transport system permease protein</fullName>
    </submittedName>
</protein>
<evidence type="ECO:0000256" key="2">
    <source>
        <dbReference type="ARBA" id="ARBA00007069"/>
    </source>
</evidence>
<sequence length="298" mass="32769">MSRSTTISVNAKAGGTARRHLPLAQALLLAPALLLLALFAISVVQMVATSFTGRDGFTLALYQEFFSRPDYIEIYLRTIGVSFLVTLFSILIGYPIAFGIWRYKGNRNHLMILVILPWLVSIVVRTYGWIVILGPRGLINEFLGRVGVIDSPMRLMFNTTGVVIGLVHVLVPFMIISILSVLLHLDRKLEEASMSLGGRPLYTFWRVTLPLSLPGIISGAMLVYLMSTGAIVTPILLGGVQDRMMGTQMYQEVIQTFNFPKGSMLAFLLLLAGLAVILPVQALERRLSAAMGTEGRQS</sequence>